<name>A0A9N8HVU4_9STRA</name>
<dbReference type="Proteomes" id="UP001153069">
    <property type="component" value="Unassembled WGS sequence"/>
</dbReference>
<keyword evidence="3 5" id="KW-1133">Transmembrane helix</keyword>
<feature type="transmembrane region" description="Helical" evidence="5">
    <location>
        <begin position="119"/>
        <end position="139"/>
    </location>
</feature>
<feature type="transmembrane region" description="Helical" evidence="5">
    <location>
        <begin position="435"/>
        <end position="459"/>
    </location>
</feature>
<dbReference type="AlphaFoldDB" id="A0A9N8HVU4"/>
<proteinExistence type="predicted"/>
<dbReference type="PANTHER" id="PTHR21576:SF158">
    <property type="entry name" value="RIBOSOMAL RNA-PROCESSING PROTEIN 12-LIKE CONSERVED DOMAIN-CONTAINING PROTEIN"/>
    <property type="match status" value="1"/>
</dbReference>
<dbReference type="InterPro" id="IPR036259">
    <property type="entry name" value="MFS_trans_sf"/>
</dbReference>
<feature type="transmembrane region" description="Helical" evidence="5">
    <location>
        <begin position="400"/>
        <end position="423"/>
    </location>
</feature>
<keyword evidence="4 5" id="KW-0472">Membrane</keyword>
<sequence>MRKYVSRQESTLGRRRSNIPSLVCAFAASATTGGTIYCFGVLANDLKKALQITQMQLGAVSAAFFIAGLISWIPGMVVDRMKMRFSMSCGGLSGATFTTIYWILCRNPGLSPFFRDHPVAVLSCLAIAICLSCGLIVGTSSSSHLCGGRDGKGPAVGIAKGFVGLGSGVYATLFQAIRDDNESTLDFLLVIAFFFILNATLPALFLLPPKEESHPRLMRMETTPLHFRTMYASLAVLCLFILGSAICDIWSVSDDQPKGRNFGNVLMILILWLGPIVSLFLPEMLQTSPAWIMLCITLVLVGSGTAKTNNMGQMVEALGFTESVTPATLAIFSVAQAAARISTGILSEAALKWSNVSVPSFIRAEDSNGGIPRPFFLVIACSISLLAHLLLAASTDLVSFVFGCAISAIAFGMAWPLMVLIVGDVFGVEHHGANYMFFDGGTKALGTLLLSEFLAGFVYEAHVDNQHHLDQGVDGMLNACWGPQCFRDTHLVIAGLSLICMVASLLLCYQTRFAYGSPLAR</sequence>
<evidence type="ECO:0000313" key="7">
    <source>
        <dbReference type="EMBL" id="CAB9527502.1"/>
    </source>
</evidence>
<feature type="transmembrane region" description="Helical" evidence="5">
    <location>
        <begin position="21"/>
        <end position="43"/>
    </location>
</feature>
<evidence type="ECO:0000313" key="8">
    <source>
        <dbReference type="Proteomes" id="UP001153069"/>
    </source>
</evidence>
<feature type="transmembrane region" description="Helical" evidence="5">
    <location>
        <begin position="227"/>
        <end position="250"/>
    </location>
</feature>
<feature type="transmembrane region" description="Helical" evidence="5">
    <location>
        <begin position="288"/>
        <end position="306"/>
    </location>
</feature>
<evidence type="ECO:0000256" key="4">
    <source>
        <dbReference type="ARBA" id="ARBA00023136"/>
    </source>
</evidence>
<dbReference type="OrthoDB" id="410267at2759"/>
<feature type="transmembrane region" description="Helical" evidence="5">
    <location>
        <begin position="262"/>
        <end position="282"/>
    </location>
</feature>
<gene>
    <name evidence="7" type="ORF">SEMRO_2009_G310680.1</name>
</gene>
<comment type="caution">
    <text evidence="7">The sequence shown here is derived from an EMBL/GenBank/DDBJ whole genome shotgun (WGS) entry which is preliminary data.</text>
</comment>
<feature type="transmembrane region" description="Helical" evidence="5">
    <location>
        <begin position="187"/>
        <end position="207"/>
    </location>
</feature>
<accession>A0A9N8HVU4</accession>
<dbReference type="PANTHER" id="PTHR21576">
    <property type="entry name" value="UNCHARACTERIZED NODULIN-LIKE PROTEIN"/>
    <property type="match status" value="1"/>
</dbReference>
<evidence type="ECO:0000256" key="1">
    <source>
        <dbReference type="ARBA" id="ARBA00004141"/>
    </source>
</evidence>
<evidence type="ECO:0000259" key="6">
    <source>
        <dbReference type="Pfam" id="PF06813"/>
    </source>
</evidence>
<dbReference type="Pfam" id="PF06813">
    <property type="entry name" value="Nodulin-like"/>
    <property type="match status" value="1"/>
</dbReference>
<evidence type="ECO:0000256" key="2">
    <source>
        <dbReference type="ARBA" id="ARBA00022692"/>
    </source>
</evidence>
<comment type="subcellular location">
    <subcellularLocation>
        <location evidence="1">Membrane</location>
        <topology evidence="1">Multi-pass membrane protein</topology>
    </subcellularLocation>
</comment>
<feature type="transmembrane region" description="Helical" evidence="5">
    <location>
        <begin position="491"/>
        <end position="509"/>
    </location>
</feature>
<dbReference type="GO" id="GO:0016020">
    <property type="term" value="C:membrane"/>
    <property type="evidence" value="ECO:0007669"/>
    <property type="project" value="UniProtKB-SubCell"/>
</dbReference>
<dbReference type="InterPro" id="IPR010658">
    <property type="entry name" value="Nodulin-like"/>
</dbReference>
<feature type="transmembrane region" description="Helical" evidence="5">
    <location>
        <begin position="375"/>
        <end position="394"/>
    </location>
</feature>
<protein>
    <submittedName>
        <fullName evidence="7">Nodulin-like</fullName>
    </submittedName>
</protein>
<feature type="transmembrane region" description="Helical" evidence="5">
    <location>
        <begin position="85"/>
        <end position="104"/>
    </location>
</feature>
<feature type="domain" description="Nodulin-like" evidence="6">
    <location>
        <begin position="22"/>
        <end position="271"/>
    </location>
</feature>
<dbReference type="EMBL" id="CAICTM010002007">
    <property type="protein sequence ID" value="CAB9527502.1"/>
    <property type="molecule type" value="Genomic_DNA"/>
</dbReference>
<dbReference type="Gene3D" id="1.20.1250.20">
    <property type="entry name" value="MFS general substrate transporter like domains"/>
    <property type="match status" value="2"/>
</dbReference>
<dbReference type="SUPFAM" id="SSF103473">
    <property type="entry name" value="MFS general substrate transporter"/>
    <property type="match status" value="1"/>
</dbReference>
<keyword evidence="2 5" id="KW-0812">Transmembrane</keyword>
<reference evidence="7" key="1">
    <citation type="submission" date="2020-06" db="EMBL/GenBank/DDBJ databases">
        <authorList>
            <consortium name="Plant Systems Biology data submission"/>
        </authorList>
    </citation>
    <scope>NUCLEOTIDE SEQUENCE</scope>
    <source>
        <strain evidence="7">D6</strain>
    </source>
</reference>
<evidence type="ECO:0000256" key="3">
    <source>
        <dbReference type="ARBA" id="ARBA00022989"/>
    </source>
</evidence>
<organism evidence="7 8">
    <name type="scientific">Seminavis robusta</name>
    <dbReference type="NCBI Taxonomy" id="568900"/>
    <lineage>
        <taxon>Eukaryota</taxon>
        <taxon>Sar</taxon>
        <taxon>Stramenopiles</taxon>
        <taxon>Ochrophyta</taxon>
        <taxon>Bacillariophyta</taxon>
        <taxon>Bacillariophyceae</taxon>
        <taxon>Bacillariophycidae</taxon>
        <taxon>Naviculales</taxon>
        <taxon>Naviculaceae</taxon>
        <taxon>Seminavis</taxon>
    </lineage>
</organism>
<keyword evidence="8" id="KW-1185">Reference proteome</keyword>
<evidence type="ECO:0000256" key="5">
    <source>
        <dbReference type="SAM" id="Phobius"/>
    </source>
</evidence>
<feature type="transmembrane region" description="Helical" evidence="5">
    <location>
        <begin position="55"/>
        <end position="73"/>
    </location>
</feature>